<keyword evidence="3" id="KW-0805">Transcription regulation</keyword>
<feature type="compositionally biased region" description="Basic residues" evidence="11">
    <location>
        <begin position="138"/>
        <end position="148"/>
    </location>
</feature>
<comment type="subcellular location">
    <subcellularLocation>
        <location evidence="1 9 10">Nucleus</location>
    </subcellularLocation>
</comment>
<dbReference type="InterPro" id="IPR001356">
    <property type="entry name" value="HD"/>
</dbReference>
<evidence type="ECO:0000256" key="10">
    <source>
        <dbReference type="RuleBase" id="RU000682"/>
    </source>
</evidence>
<reference evidence="13" key="2">
    <citation type="submission" date="2020-06" db="EMBL/GenBank/DDBJ databases">
        <authorList>
            <person name="Sheffer M."/>
        </authorList>
    </citation>
    <scope>NUCLEOTIDE SEQUENCE</scope>
</reference>
<feature type="DNA-binding region" description="Homeobox" evidence="9">
    <location>
        <begin position="144"/>
        <end position="203"/>
    </location>
</feature>
<dbReference type="InterPro" id="IPR009057">
    <property type="entry name" value="Homeodomain-like_sf"/>
</dbReference>
<keyword evidence="5 9" id="KW-0371">Homeobox</keyword>
<organism evidence="13 14">
    <name type="scientific">Argiope bruennichi</name>
    <name type="common">Wasp spider</name>
    <name type="synonym">Aranea bruennichi</name>
    <dbReference type="NCBI Taxonomy" id="94029"/>
    <lineage>
        <taxon>Eukaryota</taxon>
        <taxon>Metazoa</taxon>
        <taxon>Ecdysozoa</taxon>
        <taxon>Arthropoda</taxon>
        <taxon>Chelicerata</taxon>
        <taxon>Arachnida</taxon>
        <taxon>Araneae</taxon>
        <taxon>Araneomorphae</taxon>
        <taxon>Entelegynae</taxon>
        <taxon>Araneoidea</taxon>
        <taxon>Araneidae</taxon>
        <taxon>Argiope</taxon>
    </lineage>
</organism>
<evidence type="ECO:0000256" key="1">
    <source>
        <dbReference type="ARBA" id="ARBA00004123"/>
    </source>
</evidence>
<comment type="caution">
    <text evidence="13">The sequence shown here is derived from an EMBL/GenBank/DDBJ whole genome shotgun (WGS) entry which is preliminary data.</text>
</comment>
<keyword evidence="6" id="KW-0804">Transcription</keyword>
<dbReference type="PROSITE" id="PS00027">
    <property type="entry name" value="HOMEOBOX_1"/>
    <property type="match status" value="1"/>
</dbReference>
<dbReference type="Proteomes" id="UP000807504">
    <property type="component" value="Unassembled WGS sequence"/>
</dbReference>
<dbReference type="Pfam" id="PF00046">
    <property type="entry name" value="Homeodomain"/>
    <property type="match status" value="1"/>
</dbReference>
<evidence type="ECO:0000313" key="13">
    <source>
        <dbReference type="EMBL" id="KAF8784725.1"/>
    </source>
</evidence>
<feature type="region of interest" description="Disordered" evidence="11">
    <location>
        <begin position="91"/>
        <end position="149"/>
    </location>
</feature>
<dbReference type="FunFam" id="1.10.10.60:FF:000053">
    <property type="entry name" value="H6 family homeobox 2"/>
    <property type="match status" value="1"/>
</dbReference>
<comment type="similarity">
    <text evidence="8">Belongs to the HMX homeobox family.</text>
</comment>
<dbReference type="GO" id="GO:0005634">
    <property type="term" value="C:nucleus"/>
    <property type="evidence" value="ECO:0007669"/>
    <property type="project" value="UniProtKB-SubCell"/>
</dbReference>
<dbReference type="InterPro" id="IPR020479">
    <property type="entry name" value="HD_metazoa"/>
</dbReference>
<evidence type="ECO:0000256" key="8">
    <source>
        <dbReference type="ARBA" id="ARBA00038165"/>
    </source>
</evidence>
<evidence type="ECO:0000256" key="7">
    <source>
        <dbReference type="ARBA" id="ARBA00023242"/>
    </source>
</evidence>
<feature type="compositionally biased region" description="Low complexity" evidence="11">
    <location>
        <begin position="95"/>
        <end position="106"/>
    </location>
</feature>
<protein>
    <submittedName>
        <fullName evidence="13">Homeobox protein HMX3-B like protein</fullName>
    </submittedName>
</protein>
<feature type="compositionally biased region" description="Gly residues" evidence="11">
    <location>
        <begin position="117"/>
        <end position="130"/>
    </location>
</feature>
<sequence>MAENSAVYTRKFMASRLRGLMALGKKRGFGDAQFLKIYILEEVDIFVLKSNSDVFFCIEQTNGSPFLAILARVIFGAWMCQAASSSPPADDFLNSDSRASSPLSSSAVTDDNPPAHGSGGGTASCGGNSGGDSDAKKGKNNRRKKKTRTVFTRSQVFQLESTFDMKRYLSSSERAGLAASLHLTETQVKIWFQNRRNKWKRQLAAELEAANMAHAQRMVRVPILYHDTGSSSVTATENSSLSVATYPSLYYHHASFANSQSGGRAPLSSLV</sequence>
<dbReference type="PANTHER" id="PTHR46110:SF3">
    <property type="entry name" value="HOMEOBOX PROTEIN HMX"/>
    <property type="match status" value="1"/>
</dbReference>
<evidence type="ECO:0000256" key="3">
    <source>
        <dbReference type="ARBA" id="ARBA00023015"/>
    </source>
</evidence>
<reference evidence="13" key="1">
    <citation type="journal article" date="2020" name="bioRxiv">
        <title>Chromosome-level reference genome of the European wasp spider Argiope bruennichi: a resource for studies on range expansion and evolutionary adaptation.</title>
        <authorList>
            <person name="Sheffer M.M."/>
            <person name="Hoppe A."/>
            <person name="Krehenwinkel H."/>
            <person name="Uhl G."/>
            <person name="Kuss A.W."/>
            <person name="Jensen L."/>
            <person name="Jensen C."/>
            <person name="Gillespie R.G."/>
            <person name="Hoff K.J."/>
            <person name="Prost S."/>
        </authorList>
    </citation>
    <scope>NUCLEOTIDE SEQUENCE</scope>
</reference>
<keyword evidence="14" id="KW-1185">Reference proteome</keyword>
<dbReference type="PROSITE" id="PS50071">
    <property type="entry name" value="HOMEOBOX_2"/>
    <property type="match status" value="1"/>
</dbReference>
<name>A0A8T0F341_ARGBR</name>
<evidence type="ECO:0000256" key="5">
    <source>
        <dbReference type="ARBA" id="ARBA00023155"/>
    </source>
</evidence>
<proteinExistence type="inferred from homology"/>
<feature type="domain" description="Homeobox" evidence="12">
    <location>
        <begin position="142"/>
        <end position="202"/>
    </location>
</feature>
<evidence type="ECO:0000256" key="4">
    <source>
        <dbReference type="ARBA" id="ARBA00023125"/>
    </source>
</evidence>
<accession>A0A8T0F341</accession>
<dbReference type="CDD" id="cd00086">
    <property type="entry name" value="homeodomain"/>
    <property type="match status" value="1"/>
</dbReference>
<dbReference type="SMART" id="SM00389">
    <property type="entry name" value="HOX"/>
    <property type="match status" value="1"/>
</dbReference>
<keyword evidence="7 9" id="KW-0539">Nucleus</keyword>
<keyword evidence="4 9" id="KW-0238">DNA-binding</keyword>
<dbReference type="GO" id="GO:0000981">
    <property type="term" value="F:DNA-binding transcription factor activity, RNA polymerase II-specific"/>
    <property type="evidence" value="ECO:0007669"/>
    <property type="project" value="InterPro"/>
</dbReference>
<dbReference type="SUPFAM" id="SSF46689">
    <property type="entry name" value="Homeodomain-like"/>
    <property type="match status" value="1"/>
</dbReference>
<evidence type="ECO:0000256" key="9">
    <source>
        <dbReference type="PROSITE-ProRule" id="PRU00108"/>
    </source>
</evidence>
<dbReference type="GO" id="GO:0000977">
    <property type="term" value="F:RNA polymerase II transcription regulatory region sequence-specific DNA binding"/>
    <property type="evidence" value="ECO:0007669"/>
    <property type="project" value="TreeGrafter"/>
</dbReference>
<dbReference type="PRINTS" id="PR00024">
    <property type="entry name" value="HOMEOBOX"/>
</dbReference>
<dbReference type="AlphaFoldDB" id="A0A8T0F341"/>
<keyword evidence="2" id="KW-0217">Developmental protein</keyword>
<evidence type="ECO:0000256" key="2">
    <source>
        <dbReference type="ARBA" id="ARBA00022473"/>
    </source>
</evidence>
<gene>
    <name evidence="13" type="ORF">HNY73_010369</name>
</gene>
<evidence type="ECO:0000259" key="12">
    <source>
        <dbReference type="PROSITE" id="PS50071"/>
    </source>
</evidence>
<evidence type="ECO:0000313" key="14">
    <source>
        <dbReference type="Proteomes" id="UP000807504"/>
    </source>
</evidence>
<dbReference type="PANTHER" id="PTHR46110">
    <property type="entry name" value="HOMEOBOX PROTEIN HMX"/>
    <property type="match status" value="1"/>
</dbReference>
<dbReference type="Gene3D" id="1.10.10.60">
    <property type="entry name" value="Homeodomain-like"/>
    <property type="match status" value="1"/>
</dbReference>
<dbReference type="EMBL" id="JABXBU010000030">
    <property type="protein sequence ID" value="KAF8784725.1"/>
    <property type="molecule type" value="Genomic_DNA"/>
</dbReference>
<dbReference type="InterPro" id="IPR051300">
    <property type="entry name" value="HMX_Homeobox_TF"/>
</dbReference>
<evidence type="ECO:0000256" key="6">
    <source>
        <dbReference type="ARBA" id="ARBA00023163"/>
    </source>
</evidence>
<dbReference type="InterPro" id="IPR017970">
    <property type="entry name" value="Homeobox_CS"/>
</dbReference>
<evidence type="ECO:0000256" key="11">
    <source>
        <dbReference type="SAM" id="MobiDB-lite"/>
    </source>
</evidence>